<accession>A0A6N2V2Y2</accession>
<dbReference type="InterPro" id="IPR035906">
    <property type="entry name" value="MetI-like_sf"/>
</dbReference>
<evidence type="ECO:0000256" key="5">
    <source>
        <dbReference type="ARBA" id="ARBA00022692"/>
    </source>
</evidence>
<sequence>MKKKSHWLLLLPGLLLILLFLVLPILRIVVPTFFGDGGLTLKGYTDFLGDSFYQKIFLRTIRVALVTSLICVVLALPVAFYISRMKSSRKGIMIALATFPLLTNTVVRAFAWIAILGREGILNNLLMKLGLVEEPLKLLYTEGAIVVGSVYLFLPIMLTSLVGVMENISDETLEAAQSLGANRFVSFLKVVVPLSMPGVIVGSVLVFAGTASAYSTPLMLGGNKNMMMSTLIYQQAMLLDNWTRASVIATVMIVTSYLVVGALNTIADKLGEKSA</sequence>
<evidence type="ECO:0000256" key="7">
    <source>
        <dbReference type="ARBA" id="ARBA00023136"/>
    </source>
</evidence>
<proteinExistence type="inferred from homology"/>
<keyword evidence="7 8" id="KW-0472">Membrane</keyword>
<feature type="transmembrane region" description="Helical" evidence="8">
    <location>
        <begin position="61"/>
        <end position="82"/>
    </location>
</feature>
<comment type="subcellular location">
    <subcellularLocation>
        <location evidence="1 8">Cell membrane</location>
        <topology evidence="1 8">Multi-pass membrane protein</topology>
    </subcellularLocation>
</comment>
<dbReference type="GO" id="GO:0005886">
    <property type="term" value="C:plasma membrane"/>
    <property type="evidence" value="ECO:0007669"/>
    <property type="project" value="UniProtKB-SubCell"/>
</dbReference>
<name>A0A6N2V2Y2_9FIRM</name>
<evidence type="ECO:0000256" key="3">
    <source>
        <dbReference type="ARBA" id="ARBA00022448"/>
    </source>
</evidence>
<feature type="transmembrane region" description="Helical" evidence="8">
    <location>
        <begin position="186"/>
        <end position="214"/>
    </location>
</feature>
<keyword evidence="6 8" id="KW-1133">Transmembrane helix</keyword>
<evidence type="ECO:0000256" key="4">
    <source>
        <dbReference type="ARBA" id="ARBA00022475"/>
    </source>
</evidence>
<feature type="domain" description="ABC transmembrane type-1" evidence="9">
    <location>
        <begin position="57"/>
        <end position="263"/>
    </location>
</feature>
<keyword evidence="4" id="KW-1003">Cell membrane</keyword>
<evidence type="ECO:0000256" key="6">
    <source>
        <dbReference type="ARBA" id="ARBA00022989"/>
    </source>
</evidence>
<evidence type="ECO:0000256" key="8">
    <source>
        <dbReference type="RuleBase" id="RU363032"/>
    </source>
</evidence>
<keyword evidence="5 8" id="KW-0812">Transmembrane</keyword>
<dbReference type="Pfam" id="PF00528">
    <property type="entry name" value="BPD_transp_1"/>
    <property type="match status" value="1"/>
</dbReference>
<dbReference type="AlphaFoldDB" id="A0A6N2V2Y2"/>
<reference evidence="10" key="1">
    <citation type="submission" date="2019-11" db="EMBL/GenBank/DDBJ databases">
        <authorList>
            <person name="Feng L."/>
        </authorList>
    </citation>
    <scope>NUCLEOTIDE SEQUENCE</scope>
    <source>
        <strain evidence="10">AundefinedLFYP135</strain>
    </source>
</reference>
<dbReference type="Gene3D" id="1.10.3720.10">
    <property type="entry name" value="MetI-like"/>
    <property type="match status" value="1"/>
</dbReference>
<feature type="transmembrane region" description="Helical" evidence="8">
    <location>
        <begin position="247"/>
        <end position="267"/>
    </location>
</feature>
<evidence type="ECO:0000256" key="1">
    <source>
        <dbReference type="ARBA" id="ARBA00004651"/>
    </source>
</evidence>
<gene>
    <name evidence="10" type="primary">potH</name>
    <name evidence="10" type="ORF">AULFYP135_02176</name>
</gene>
<evidence type="ECO:0000259" key="9">
    <source>
        <dbReference type="PROSITE" id="PS50928"/>
    </source>
</evidence>
<keyword evidence="3 8" id="KW-0813">Transport</keyword>
<dbReference type="GO" id="GO:0055085">
    <property type="term" value="P:transmembrane transport"/>
    <property type="evidence" value="ECO:0007669"/>
    <property type="project" value="InterPro"/>
</dbReference>
<dbReference type="CDD" id="cd06261">
    <property type="entry name" value="TM_PBP2"/>
    <property type="match status" value="1"/>
</dbReference>
<dbReference type="PANTHER" id="PTHR42929:SF1">
    <property type="entry name" value="INNER MEMBRANE ABC TRANSPORTER PERMEASE PROTEIN YDCU-RELATED"/>
    <property type="match status" value="1"/>
</dbReference>
<organism evidence="10">
    <name type="scientific">uncultured Anaerotruncus sp</name>
    <dbReference type="NCBI Taxonomy" id="905011"/>
    <lineage>
        <taxon>Bacteria</taxon>
        <taxon>Bacillati</taxon>
        <taxon>Bacillota</taxon>
        <taxon>Clostridia</taxon>
        <taxon>Eubacteriales</taxon>
        <taxon>Oscillospiraceae</taxon>
        <taxon>Anaerotruncus</taxon>
        <taxon>environmental samples</taxon>
    </lineage>
</organism>
<dbReference type="EMBL" id="CACRSL010000005">
    <property type="protein sequence ID" value="VYT23322.1"/>
    <property type="molecule type" value="Genomic_DNA"/>
</dbReference>
<comment type="similarity">
    <text evidence="2">Belongs to the binding-protein-dependent transport system permease family. CysTW subfamily.</text>
</comment>
<dbReference type="PROSITE" id="PS50928">
    <property type="entry name" value="ABC_TM1"/>
    <property type="match status" value="1"/>
</dbReference>
<feature type="transmembrane region" description="Helical" evidence="8">
    <location>
        <begin position="94"/>
        <end position="118"/>
    </location>
</feature>
<protein>
    <submittedName>
        <fullName evidence="10">Putrescine transport system permease protein PotH</fullName>
    </submittedName>
</protein>
<evidence type="ECO:0000313" key="10">
    <source>
        <dbReference type="EMBL" id="VYT23322.1"/>
    </source>
</evidence>
<feature type="transmembrane region" description="Helical" evidence="8">
    <location>
        <begin position="138"/>
        <end position="165"/>
    </location>
</feature>
<dbReference type="PANTHER" id="PTHR42929">
    <property type="entry name" value="INNER MEMBRANE ABC TRANSPORTER PERMEASE PROTEIN YDCU-RELATED-RELATED"/>
    <property type="match status" value="1"/>
</dbReference>
<dbReference type="InterPro" id="IPR000515">
    <property type="entry name" value="MetI-like"/>
</dbReference>
<dbReference type="SUPFAM" id="SSF161098">
    <property type="entry name" value="MetI-like"/>
    <property type="match status" value="1"/>
</dbReference>
<evidence type="ECO:0000256" key="2">
    <source>
        <dbReference type="ARBA" id="ARBA00007069"/>
    </source>
</evidence>